<feature type="compositionally biased region" description="Basic and acidic residues" evidence="1">
    <location>
        <begin position="140"/>
        <end position="156"/>
    </location>
</feature>
<evidence type="ECO:0000256" key="1">
    <source>
        <dbReference type="SAM" id="MobiDB-lite"/>
    </source>
</evidence>
<reference evidence="2" key="1">
    <citation type="submission" date="2019-03" db="EMBL/GenBank/DDBJ databases">
        <authorList>
            <person name="Hao L."/>
        </authorList>
    </citation>
    <scope>NUCLEOTIDE SEQUENCE</scope>
</reference>
<name>A0A485M6U2_9ZZZZ</name>
<protein>
    <submittedName>
        <fullName evidence="2">Uncharacterized protein</fullName>
    </submittedName>
</protein>
<feature type="region of interest" description="Disordered" evidence="1">
    <location>
        <begin position="130"/>
        <end position="156"/>
    </location>
</feature>
<dbReference type="EMBL" id="CAADRM010000143">
    <property type="protein sequence ID" value="VFU18085.1"/>
    <property type="molecule type" value="Genomic_DNA"/>
</dbReference>
<proteinExistence type="predicted"/>
<dbReference type="AlphaFoldDB" id="A0A485M6U2"/>
<organism evidence="2">
    <name type="scientific">anaerobic digester metagenome</name>
    <dbReference type="NCBI Taxonomy" id="1263854"/>
    <lineage>
        <taxon>unclassified sequences</taxon>
        <taxon>metagenomes</taxon>
        <taxon>ecological metagenomes</taxon>
    </lineage>
</organism>
<gene>
    <name evidence="2" type="ORF">SCFA_760008</name>
</gene>
<sequence>MPENKHDNEQNSSDTATNPVFVKAFHTALLDHEKIVRIATSLKDIQNRIDQAYTHICTDLPAINREILLTFQQATDTLDSLSSTGSSGTIEIMIEHLNNFLHMLTLQVRRMKKFTVRSLEALEHTSFSADVASDLSGETPPEKQGEAPHGHDDHLQGFTEAKNDLKEVLERSLQLQNQCMKKLGYSKNHEVPSLVYSLNNIIGILRDLVSRTRLVKDPILNIMSGLQTHDIVNQDIATISCGFEKALSLMGTAGSKDQITDFLIFQEKASVLSQGLIVQLISVIRSHGRDLKEEINRIEEMIMQIKEDKDAIGGFLLQNASGKSTLDIVSNEILEMLDSLSSCFDSLAAMNSLKMIGCSQIIAAWTDLEKTAGAVQAQNASPSRTCGPSEGLISCMRSREWAAEQDAIVAGLERIPGEFRKARVFIRRSFDEIKSMLVQSIDGIDLYSARCLEAIERFRRDIKGLMSTLDGNEAMLEDMKSLARSITAIRSDIDEHLAHHHLEILPLELHQIIQRLRNPHSDSLASKDTAGSRGNSLTFF</sequence>
<evidence type="ECO:0000313" key="2">
    <source>
        <dbReference type="EMBL" id="VFU18085.1"/>
    </source>
</evidence>
<accession>A0A485M6U2</accession>